<gene>
    <name evidence="3" type="ORF">KCG34_01255</name>
</gene>
<comment type="similarity">
    <text evidence="1">Belongs to the aspartate/glutamate racemases family.</text>
</comment>
<keyword evidence="4" id="KW-1185">Reference proteome</keyword>
<sequence>MRPGDRVIGLIGGMSWESSAEYYRIINQEARRRLGEAHSARSLMWTFDFAEIEALQHAGAWDRLTGMMIEAAQRLERGGAGLIVICTNTMHRMADEVAAATGIPLLHIADPTAAAIRAAGLTRVGLLGTAFTMEQDFYKGRLAREHGLEVLVPDDDDRAVVHRVIYHELIAGIVREDSRALYREVIARLVQRGAQAVILGCTEIMLLVKPEDSTVPLFDTTTLHALAAVDWALGQ</sequence>
<dbReference type="Gene3D" id="3.40.50.1860">
    <property type="match status" value="2"/>
</dbReference>
<name>A0A975FZY0_9CAUL</name>
<dbReference type="EMBL" id="CP073078">
    <property type="protein sequence ID" value="QUD88550.1"/>
    <property type="molecule type" value="Genomic_DNA"/>
</dbReference>
<organism evidence="3 4">
    <name type="scientific">Phenylobacterium montanum</name>
    <dbReference type="NCBI Taxonomy" id="2823693"/>
    <lineage>
        <taxon>Bacteria</taxon>
        <taxon>Pseudomonadati</taxon>
        <taxon>Pseudomonadota</taxon>
        <taxon>Alphaproteobacteria</taxon>
        <taxon>Caulobacterales</taxon>
        <taxon>Caulobacteraceae</taxon>
        <taxon>Phenylobacterium</taxon>
    </lineage>
</organism>
<protein>
    <submittedName>
        <fullName evidence="3">Aspartate/glutamate racemase family protein</fullName>
    </submittedName>
</protein>
<dbReference type="Pfam" id="PF01177">
    <property type="entry name" value="Asp_Glu_race"/>
    <property type="match status" value="1"/>
</dbReference>
<evidence type="ECO:0000256" key="2">
    <source>
        <dbReference type="ARBA" id="ARBA00023235"/>
    </source>
</evidence>
<evidence type="ECO:0000313" key="3">
    <source>
        <dbReference type="EMBL" id="QUD88550.1"/>
    </source>
</evidence>
<keyword evidence="2" id="KW-0413">Isomerase</keyword>
<dbReference type="PANTHER" id="PTHR21198">
    <property type="entry name" value="GLUTAMATE RACEMASE"/>
    <property type="match status" value="1"/>
</dbReference>
<dbReference type="KEGG" id="caul:KCG34_01255"/>
<evidence type="ECO:0000256" key="1">
    <source>
        <dbReference type="ARBA" id="ARBA00007847"/>
    </source>
</evidence>
<dbReference type="RefSeq" id="WP_211938600.1">
    <property type="nucleotide sequence ID" value="NZ_CP073078.1"/>
</dbReference>
<dbReference type="NCBIfam" id="TIGR00035">
    <property type="entry name" value="asp_race"/>
    <property type="match status" value="1"/>
</dbReference>
<dbReference type="GO" id="GO:0047661">
    <property type="term" value="F:amino-acid racemase activity"/>
    <property type="evidence" value="ECO:0007669"/>
    <property type="project" value="InterPro"/>
</dbReference>
<dbReference type="Proteomes" id="UP000676409">
    <property type="component" value="Chromosome"/>
</dbReference>
<proteinExistence type="inferred from homology"/>
<reference evidence="3" key="1">
    <citation type="submission" date="2021-04" db="EMBL/GenBank/DDBJ databases">
        <title>The complete genome sequence of Caulobacter sp. S6.</title>
        <authorList>
            <person name="Tang Y."/>
            <person name="Ouyang W."/>
            <person name="Liu Q."/>
            <person name="Huang B."/>
            <person name="Guo Z."/>
            <person name="Lei P."/>
        </authorList>
    </citation>
    <scope>NUCLEOTIDE SEQUENCE</scope>
    <source>
        <strain evidence="3">S6</strain>
    </source>
</reference>
<dbReference type="InterPro" id="IPR015942">
    <property type="entry name" value="Asp/Glu/hydantoin_racemase"/>
</dbReference>
<accession>A0A975FZY0</accession>
<dbReference type="PANTHER" id="PTHR21198:SF7">
    <property type="entry name" value="ASPARTATE-GLUTAMATE RACEMASE FAMILY"/>
    <property type="match status" value="1"/>
</dbReference>
<dbReference type="InterPro" id="IPR001920">
    <property type="entry name" value="Asp/Glu_race"/>
</dbReference>
<dbReference type="SUPFAM" id="SSF53681">
    <property type="entry name" value="Aspartate/glutamate racemase"/>
    <property type="match status" value="2"/>
</dbReference>
<evidence type="ECO:0000313" key="4">
    <source>
        <dbReference type="Proteomes" id="UP000676409"/>
    </source>
</evidence>
<dbReference type="InterPro" id="IPR004380">
    <property type="entry name" value="Asp_race"/>
</dbReference>
<dbReference type="AlphaFoldDB" id="A0A975FZY0"/>